<keyword evidence="1" id="KW-0812">Transmembrane</keyword>
<dbReference type="SMART" id="SM01411">
    <property type="entry name" value="Ephrin_rec_like"/>
    <property type="match status" value="1"/>
</dbReference>
<proteinExistence type="predicted"/>
<evidence type="ECO:0000256" key="2">
    <source>
        <dbReference type="SAM" id="SignalP"/>
    </source>
</evidence>
<dbReference type="PANTHER" id="PTHR31513:SF2">
    <property type="entry name" value="MRAZ"/>
    <property type="match status" value="1"/>
</dbReference>
<keyword evidence="1" id="KW-0472">Membrane</keyword>
<name>A0ABQ8H743_9ROSI</name>
<evidence type="ECO:0000256" key="1">
    <source>
        <dbReference type="SAM" id="Phobius"/>
    </source>
</evidence>
<accession>A0ABQ8H743</accession>
<evidence type="ECO:0000313" key="5">
    <source>
        <dbReference type="Proteomes" id="UP000827721"/>
    </source>
</evidence>
<keyword evidence="5" id="KW-1185">Reference proteome</keyword>
<dbReference type="InterPro" id="IPR058316">
    <property type="entry name" value="DUF8003"/>
</dbReference>
<dbReference type="Pfam" id="PF26010">
    <property type="entry name" value="DUF8003"/>
    <property type="match status" value="1"/>
</dbReference>
<reference evidence="4 5" key="1">
    <citation type="submission" date="2021-02" db="EMBL/GenBank/DDBJ databases">
        <title>Plant Genome Project.</title>
        <authorList>
            <person name="Zhang R.-G."/>
        </authorList>
    </citation>
    <scope>NUCLEOTIDE SEQUENCE [LARGE SCALE GENOMIC DNA]</scope>
    <source>
        <tissue evidence="4">Leaves</tissue>
    </source>
</reference>
<comment type="caution">
    <text evidence="4">The sequence shown here is derived from an EMBL/GenBank/DDBJ whole genome shotgun (WGS) entry which is preliminary data.</text>
</comment>
<dbReference type="Proteomes" id="UP000827721">
    <property type="component" value="Unassembled WGS sequence"/>
</dbReference>
<protein>
    <recommendedName>
        <fullName evidence="3">DUF8003 domain-containing protein</fullName>
    </recommendedName>
</protein>
<feature type="signal peptide" evidence="2">
    <location>
        <begin position="1"/>
        <end position="25"/>
    </location>
</feature>
<dbReference type="PANTHER" id="PTHR31513">
    <property type="entry name" value="EPHRIN TYPE-B RECEPTOR"/>
    <property type="match status" value="1"/>
</dbReference>
<evidence type="ECO:0000313" key="4">
    <source>
        <dbReference type="EMBL" id="KAH7549721.1"/>
    </source>
</evidence>
<feature type="transmembrane region" description="Helical" evidence="1">
    <location>
        <begin position="1414"/>
        <end position="1440"/>
    </location>
</feature>
<organism evidence="4 5">
    <name type="scientific">Xanthoceras sorbifolium</name>
    <dbReference type="NCBI Taxonomy" id="99658"/>
    <lineage>
        <taxon>Eukaryota</taxon>
        <taxon>Viridiplantae</taxon>
        <taxon>Streptophyta</taxon>
        <taxon>Embryophyta</taxon>
        <taxon>Tracheophyta</taxon>
        <taxon>Spermatophyta</taxon>
        <taxon>Magnoliopsida</taxon>
        <taxon>eudicotyledons</taxon>
        <taxon>Gunneridae</taxon>
        <taxon>Pentapetalae</taxon>
        <taxon>rosids</taxon>
        <taxon>malvids</taxon>
        <taxon>Sapindales</taxon>
        <taxon>Sapindaceae</taxon>
        <taxon>Xanthoceroideae</taxon>
        <taxon>Xanthoceras</taxon>
    </lineage>
</organism>
<feature type="chain" id="PRO_5045475057" description="DUF8003 domain-containing protein" evidence="2">
    <location>
        <begin position="26"/>
        <end position="1506"/>
    </location>
</feature>
<feature type="transmembrane region" description="Helical" evidence="1">
    <location>
        <begin position="1351"/>
        <end position="1373"/>
    </location>
</feature>
<feature type="domain" description="DUF8003" evidence="3">
    <location>
        <begin position="859"/>
        <end position="933"/>
    </location>
</feature>
<keyword evidence="1" id="KW-1133">Transmembrane helix</keyword>
<sequence>MHPLVRHGYLCWFILLGHLYISAFSFSSSQHVSEGPGSWLHDSESDLRDDFKSGTTTYVETSTLASPLNNSVSCEDLEGVGSFNTTCLLNSNLYLSSNLYIYGTGNLEILPHVSIVCPKEGCIVTFNLSGNVNVGKYAAIIAGSIVVSAANLTMECYSSVNTTSLGGLPPPQTSGTPIGYDGAGGGHGGRGASCMKNNKTSYWGGDVYAWSTLSEPWSYGSKGGGTSVAHRLGGHGGGRIKLLVKDILYLNGSLTAEGGDGGLKGGGGSGGSIFIHAVKLKGYGTISAAGGRGWGGGGGGRISLKCYSIQEDVKISVHGGFSIGCPVNAGAAGTFFNAYLLSLRVGNDNVTTETETPLLDFPTRPLWSNVFVENNAKVLVPLLWTRVQVRGQLSLYRGGSIIFGLSEYPVSEFELVAEELLMSDSIIKVYGAFRVSVKMLLMWNSKIQIDGGGNTVVTTSVLEVRNLVVLTENSVISSNTNLGIYGQGLLKLEGRGDAIKGQRLSLSLFYNITRKHLGSDASYIPRFDLSTWLDQNGGCTVHPDARKLLSSWRSLFCYHSLTHPQVGPGSVLQAPWDDDASRNVVTESLCESQTCPIDLITPPDDCHVNYTLSFSLQICRVEDILVRGLIKGSIIHIHRARTVIIDTDGLITASELGCSEGIGKGIYSNGTCSGAGHGGRGGSGFYNGRLSNGGHKYGNADLPCELGSGTEGPNQSYGHVIGGGMIVMGSIQWPLIRLDIYGALNADGQSVGEPTINDNSSLIGGLGGGSGGTILLFLQELTLEENSSLSVVGGNGGSPGGGGGGGGRVHFHWSKIDVGIEYFPLAIVNGFISSRPILHCPPVGGAGDNGGLFGEVGTVTGKKCPKGLYGTFCQECPIGTYKDVDGSDESLCTPCSLEHLPKRANFIYVRGGVSQQFCPYKCISDKYRMPNCYTPLEELIYTFGGPWPFALILSCVLVLLALLLNTLRIKLVKSSSSYGEDSIQHHSHHHFPYLLSLSEVRGTRGEETQSHVHRMYFMGPNTFREPWHLPYSPPNAIIEIVYEDAFNRFIDDVNSVAAYDWWEGSVHSILTVLAYPCAWSWKQWRRRKKIHRLQEYVKSEYDHSCLRSCRSRALYKGMKVGATPDLMVAYIDFSLGGDEKRLDMVSIIQNRFPMCMIFGGDGSYMSPYNLHCDALLTNLLGQHVPATVWNRLVAGLNAQLRTVRHGSIRSALIPVIDWISSHGNPQLEFHGVKIELGWFQPTASGYYQLGILVFVGDYFLHNVHHSDLLDSCDEYPRKLAVCSGNTHKQPQQSRLSSSHALSRKRITGGVHGGLIDNATLRSLDFKRDFLFPLSLLLHNTRPVGRQDTLQLLITVMLLADLFITLLSLIEFYWISLGAFLAVLLILPLSLLSPFPAGLNALFSKEPRRASLTRIYALWNATSLSNIAVAFISGIFHYGFLYFKPTDKANTWYTRRDDDKWWLLPTILLLSKSIQARFADWHIANLEIQDFSLFCPDADTFWAHEPS</sequence>
<keyword evidence="2" id="KW-0732">Signal</keyword>
<gene>
    <name evidence="4" type="ORF">JRO89_XS13G0072600</name>
</gene>
<evidence type="ECO:0000259" key="3">
    <source>
        <dbReference type="Pfam" id="PF26010"/>
    </source>
</evidence>
<feature type="transmembrane region" description="Helical" evidence="1">
    <location>
        <begin position="947"/>
        <end position="967"/>
    </location>
</feature>
<dbReference type="EMBL" id="JAFEMO010000013">
    <property type="protein sequence ID" value="KAH7549721.1"/>
    <property type="molecule type" value="Genomic_DNA"/>
</dbReference>
<feature type="transmembrane region" description="Helical" evidence="1">
    <location>
        <begin position="1379"/>
        <end position="1402"/>
    </location>
</feature>